<dbReference type="InterPro" id="IPR029063">
    <property type="entry name" value="SAM-dependent_MTases_sf"/>
</dbReference>
<name>A0A9P1MY40_9PELO</name>
<protein>
    <recommendedName>
        <fullName evidence="4">[phosphatase 2A protein]-leucine-carboxy methyltransferase</fullName>
        <ecNumber evidence="4">2.1.1.233</ecNumber>
    </recommendedName>
    <alternativeName>
        <fullName evidence="8">[Phosphatase 2A protein]-leucine-carboxy methyltransferase 1</fullName>
    </alternativeName>
</protein>
<evidence type="ECO:0000256" key="8">
    <source>
        <dbReference type="ARBA" id="ARBA00032526"/>
    </source>
</evidence>
<evidence type="ECO:0000256" key="6">
    <source>
        <dbReference type="ARBA" id="ARBA00022679"/>
    </source>
</evidence>
<dbReference type="GO" id="GO:0005829">
    <property type="term" value="C:cytosol"/>
    <property type="evidence" value="ECO:0007669"/>
    <property type="project" value="TreeGrafter"/>
</dbReference>
<evidence type="ECO:0000256" key="2">
    <source>
        <dbReference type="ARBA" id="ARBA00003455"/>
    </source>
</evidence>
<comment type="similarity">
    <text evidence="3">Belongs to the methyltransferase superfamily. LCMT family.</text>
</comment>
<dbReference type="GO" id="GO:0032259">
    <property type="term" value="P:methylation"/>
    <property type="evidence" value="ECO:0007669"/>
    <property type="project" value="UniProtKB-KW"/>
</dbReference>
<accession>A0A9P1MY40</accession>
<dbReference type="PANTHER" id="PTHR13600:SF33">
    <property type="entry name" value="LEUCINE CARBOXYL METHYLTRANSFERASE 1"/>
    <property type="match status" value="1"/>
</dbReference>
<dbReference type="Pfam" id="PF04072">
    <property type="entry name" value="LCM"/>
    <property type="match status" value="1"/>
</dbReference>
<keyword evidence="10" id="KW-1185">Reference proteome</keyword>
<sequence>MDMEAVSNDSLVAEAISNRRRSNSVSDDYSVQRTNDDATQCKFFAVQKGYWSDDFIARFANSAIGTAETRRFPEISMGYWARTKIVETYVRKFLAKHEIAQVISLGCGFDTLFWRLSSSEGGKLRKYVEIDFSSVTSKKIRHILKPGPKPDPAEFFEEKAKNDEKSIFLKLLV</sequence>
<dbReference type="InterPro" id="IPR007213">
    <property type="entry name" value="Ppm1/Ppm2/Tcmp"/>
</dbReference>
<organism evidence="9 10">
    <name type="scientific">Caenorhabditis angaria</name>
    <dbReference type="NCBI Taxonomy" id="860376"/>
    <lineage>
        <taxon>Eukaryota</taxon>
        <taxon>Metazoa</taxon>
        <taxon>Ecdysozoa</taxon>
        <taxon>Nematoda</taxon>
        <taxon>Chromadorea</taxon>
        <taxon>Rhabditida</taxon>
        <taxon>Rhabditina</taxon>
        <taxon>Rhabditomorpha</taxon>
        <taxon>Rhabditoidea</taxon>
        <taxon>Rhabditidae</taxon>
        <taxon>Peloderinae</taxon>
        <taxon>Caenorhabditis</taxon>
    </lineage>
</organism>
<dbReference type="Gene3D" id="3.40.50.150">
    <property type="entry name" value="Vaccinia Virus protein VP39"/>
    <property type="match status" value="1"/>
</dbReference>
<evidence type="ECO:0000313" key="9">
    <source>
        <dbReference type="EMBL" id="CAI5443947.1"/>
    </source>
</evidence>
<evidence type="ECO:0000256" key="4">
    <source>
        <dbReference type="ARBA" id="ARBA00012834"/>
    </source>
</evidence>
<keyword evidence="6" id="KW-0808">Transferase</keyword>
<evidence type="ECO:0000256" key="3">
    <source>
        <dbReference type="ARBA" id="ARBA00010703"/>
    </source>
</evidence>
<dbReference type="PANTHER" id="PTHR13600">
    <property type="entry name" value="LEUCINE CARBOXYL METHYLTRANSFERASE"/>
    <property type="match status" value="1"/>
</dbReference>
<dbReference type="InterPro" id="IPR016651">
    <property type="entry name" value="LCMT1"/>
</dbReference>
<dbReference type="SUPFAM" id="SSF53335">
    <property type="entry name" value="S-adenosyl-L-methionine-dependent methyltransferases"/>
    <property type="match status" value="1"/>
</dbReference>
<dbReference type="GO" id="GO:0018423">
    <property type="term" value="F:protein C-terminal leucine carboxyl O-methyltransferase activity"/>
    <property type="evidence" value="ECO:0007669"/>
    <property type="project" value="UniProtKB-EC"/>
</dbReference>
<comment type="caution">
    <text evidence="9">The sequence shown here is derived from an EMBL/GenBank/DDBJ whole genome shotgun (WGS) entry which is preliminary data.</text>
</comment>
<dbReference type="AlphaFoldDB" id="A0A9P1MY40"/>
<keyword evidence="7" id="KW-0949">S-adenosyl-L-methionine</keyword>
<evidence type="ECO:0000256" key="5">
    <source>
        <dbReference type="ARBA" id="ARBA00022603"/>
    </source>
</evidence>
<comment type="function">
    <text evidence="2">Methylates the carboxyl group of the C-terminal leucine residue of protein phosphatase 2A catalytic subunits to form alpha-leucine ester residues.</text>
</comment>
<comment type="catalytic activity">
    <reaction evidence="1">
        <text>[phosphatase 2A protein]-C-terminal L-leucine + S-adenosyl-L-methionine = [phosphatase 2A protein]-C-terminal L-leucine methyl ester + S-adenosyl-L-homocysteine</text>
        <dbReference type="Rhea" id="RHEA:48544"/>
        <dbReference type="Rhea" id="RHEA-COMP:12134"/>
        <dbReference type="Rhea" id="RHEA-COMP:12135"/>
        <dbReference type="ChEBI" id="CHEBI:57856"/>
        <dbReference type="ChEBI" id="CHEBI:59789"/>
        <dbReference type="ChEBI" id="CHEBI:90516"/>
        <dbReference type="ChEBI" id="CHEBI:90517"/>
        <dbReference type="EC" id="2.1.1.233"/>
    </reaction>
</comment>
<evidence type="ECO:0000313" key="10">
    <source>
        <dbReference type="Proteomes" id="UP001152747"/>
    </source>
</evidence>
<dbReference type="OrthoDB" id="203237at2759"/>
<gene>
    <name evidence="9" type="ORF">CAMP_LOCUS6584</name>
</gene>
<dbReference type="EC" id="2.1.1.233" evidence="4"/>
<evidence type="ECO:0000256" key="7">
    <source>
        <dbReference type="ARBA" id="ARBA00022691"/>
    </source>
</evidence>
<proteinExistence type="inferred from homology"/>
<dbReference type="EMBL" id="CANHGI010000003">
    <property type="protein sequence ID" value="CAI5443947.1"/>
    <property type="molecule type" value="Genomic_DNA"/>
</dbReference>
<evidence type="ECO:0000256" key="1">
    <source>
        <dbReference type="ARBA" id="ARBA00000724"/>
    </source>
</evidence>
<dbReference type="Proteomes" id="UP001152747">
    <property type="component" value="Unassembled WGS sequence"/>
</dbReference>
<keyword evidence="5" id="KW-0489">Methyltransferase</keyword>
<reference evidence="9" key="1">
    <citation type="submission" date="2022-11" db="EMBL/GenBank/DDBJ databases">
        <authorList>
            <person name="Kikuchi T."/>
        </authorList>
    </citation>
    <scope>NUCLEOTIDE SEQUENCE</scope>
    <source>
        <strain evidence="9">PS1010</strain>
    </source>
</reference>